<dbReference type="RefSeq" id="WP_260726831.1">
    <property type="nucleotide sequence ID" value="NZ_BAAABS010000070.1"/>
</dbReference>
<protein>
    <submittedName>
        <fullName evidence="1">Poly-gamma-glutamate hydrolase family protein</fullName>
    </submittedName>
</protein>
<dbReference type="Pfam" id="PF05908">
    <property type="entry name" value="Gamma_PGA_hydro"/>
    <property type="match status" value="1"/>
</dbReference>
<name>A0ABY5Z740_9ACTN</name>
<evidence type="ECO:0000313" key="1">
    <source>
        <dbReference type="EMBL" id="UWZ37474.1"/>
    </source>
</evidence>
<gene>
    <name evidence="1" type="ORF">Drose_04115</name>
</gene>
<accession>A0ABY5Z740</accession>
<proteinExistence type="predicted"/>
<dbReference type="InterPro" id="IPR008585">
    <property type="entry name" value="Gamma_PGA_hydro"/>
</dbReference>
<dbReference type="InterPro" id="IPR038128">
    <property type="entry name" value="Gamma_PGA_hydro_sf"/>
</dbReference>
<dbReference type="Gene3D" id="3.40.630.100">
    <property type="entry name" value="Poly-gamma-glutamate hydrolase, zinc-binding motif"/>
    <property type="match status" value="1"/>
</dbReference>
<keyword evidence="2" id="KW-1185">Reference proteome</keyword>
<keyword evidence="1" id="KW-0378">Hydrolase</keyword>
<organism evidence="1 2">
    <name type="scientific">Dactylosporangium roseum</name>
    <dbReference type="NCBI Taxonomy" id="47989"/>
    <lineage>
        <taxon>Bacteria</taxon>
        <taxon>Bacillati</taxon>
        <taxon>Actinomycetota</taxon>
        <taxon>Actinomycetes</taxon>
        <taxon>Micromonosporales</taxon>
        <taxon>Micromonosporaceae</taxon>
        <taxon>Dactylosporangium</taxon>
    </lineage>
</organism>
<evidence type="ECO:0000313" key="2">
    <source>
        <dbReference type="Proteomes" id="UP001058271"/>
    </source>
</evidence>
<dbReference type="GO" id="GO:0016787">
    <property type="term" value="F:hydrolase activity"/>
    <property type="evidence" value="ECO:0007669"/>
    <property type="project" value="UniProtKB-KW"/>
</dbReference>
<sequence length="406" mass="41736">MPPPYTSYAALAAEQTEGVDYSRTAVTPTGATWAAISIHGGGIEGGSGEMAQQVAGSRMRYYQFAGLKTSGNSDLHITSALFDEPNCVALVSGSQRTLSFHGFTGTAGVAETAIGGLDAELVGRITSRLQAAGFSVITAPSEIAGTDPANICNLNARSAGVQLEMSNALRSSFFVGGSTSAASRAGPRTQAFYDYARAVSGAYEGMGRMSLGSVNVSRWATLVHPTSTTDQQISVTVATDALATGGSHFAAAGLRFTDTNNTYLARLDFSTSATVTLTLRKRVAGTETLLATASANALIHAAGRRFGLTFSAVGSTLSARTWLDGTAEPVGWQVTATDTDISSGPSVGLRGILSSANTNTLPVMLTWDHVSIGVQRLSATRSVNGVSKAHAAGTGVALWAPVVLAL</sequence>
<dbReference type="Proteomes" id="UP001058271">
    <property type="component" value="Chromosome"/>
</dbReference>
<reference evidence="1" key="1">
    <citation type="submission" date="2021-04" db="EMBL/GenBank/DDBJ databases">
        <title>Biosynthetic gene clusters of Dactylosporangioum roseum.</title>
        <authorList>
            <person name="Hartkoorn R.C."/>
            <person name="Beaudoing E."/>
            <person name="Hot D."/>
            <person name="Moureu S."/>
        </authorList>
    </citation>
    <scope>NUCLEOTIDE SEQUENCE</scope>
    <source>
        <strain evidence="1">NRRL B-16295</strain>
    </source>
</reference>
<dbReference type="EMBL" id="CP073721">
    <property type="protein sequence ID" value="UWZ37474.1"/>
    <property type="molecule type" value="Genomic_DNA"/>
</dbReference>